<name>A0ACB9JSK5_9ASTR</name>
<gene>
    <name evidence="1" type="ORF">L1987_10624</name>
</gene>
<reference evidence="1 2" key="2">
    <citation type="journal article" date="2022" name="Mol. Ecol. Resour.">
        <title>The genomes of chicory, endive, great burdock and yacon provide insights into Asteraceae paleo-polyploidization history and plant inulin production.</title>
        <authorList>
            <person name="Fan W."/>
            <person name="Wang S."/>
            <person name="Wang H."/>
            <person name="Wang A."/>
            <person name="Jiang F."/>
            <person name="Liu H."/>
            <person name="Zhao H."/>
            <person name="Xu D."/>
            <person name="Zhang Y."/>
        </authorList>
    </citation>
    <scope>NUCLEOTIDE SEQUENCE [LARGE SCALE GENOMIC DNA]</scope>
    <source>
        <strain evidence="2">cv. Yunnan</strain>
        <tissue evidence="1">Leaves</tissue>
    </source>
</reference>
<evidence type="ECO:0000313" key="2">
    <source>
        <dbReference type="Proteomes" id="UP001056120"/>
    </source>
</evidence>
<proteinExistence type="predicted"/>
<organism evidence="1 2">
    <name type="scientific">Smallanthus sonchifolius</name>
    <dbReference type="NCBI Taxonomy" id="185202"/>
    <lineage>
        <taxon>Eukaryota</taxon>
        <taxon>Viridiplantae</taxon>
        <taxon>Streptophyta</taxon>
        <taxon>Embryophyta</taxon>
        <taxon>Tracheophyta</taxon>
        <taxon>Spermatophyta</taxon>
        <taxon>Magnoliopsida</taxon>
        <taxon>eudicotyledons</taxon>
        <taxon>Gunneridae</taxon>
        <taxon>Pentapetalae</taxon>
        <taxon>asterids</taxon>
        <taxon>campanulids</taxon>
        <taxon>Asterales</taxon>
        <taxon>Asteraceae</taxon>
        <taxon>Asteroideae</taxon>
        <taxon>Heliantheae alliance</taxon>
        <taxon>Millerieae</taxon>
        <taxon>Smallanthus</taxon>
    </lineage>
</organism>
<keyword evidence="2" id="KW-1185">Reference proteome</keyword>
<reference evidence="2" key="1">
    <citation type="journal article" date="2022" name="Mol. Ecol. Resour.">
        <title>The genomes of chicory, endive, great burdock and yacon provide insights into Asteraceae palaeo-polyploidization history and plant inulin production.</title>
        <authorList>
            <person name="Fan W."/>
            <person name="Wang S."/>
            <person name="Wang H."/>
            <person name="Wang A."/>
            <person name="Jiang F."/>
            <person name="Liu H."/>
            <person name="Zhao H."/>
            <person name="Xu D."/>
            <person name="Zhang Y."/>
        </authorList>
    </citation>
    <scope>NUCLEOTIDE SEQUENCE [LARGE SCALE GENOMIC DNA]</scope>
    <source>
        <strain evidence="2">cv. Yunnan</strain>
    </source>
</reference>
<protein>
    <submittedName>
        <fullName evidence="1">Uncharacterized protein</fullName>
    </submittedName>
</protein>
<dbReference type="EMBL" id="CM042020">
    <property type="protein sequence ID" value="KAI3823021.1"/>
    <property type="molecule type" value="Genomic_DNA"/>
</dbReference>
<evidence type="ECO:0000313" key="1">
    <source>
        <dbReference type="EMBL" id="KAI3823021.1"/>
    </source>
</evidence>
<sequence length="238" mass="26997">MAYWLSTTSTLLFLIQKSLSPAGHKSPRPSLFGRMTQGFNKSSNDLVRHVEAKYPALLFKQQLTAYVEKIFAIIRNNLKKDLSSLLSYCIQAARTSKDNPPPPTHWGIVIQCLNGTLTILKENHVPPVLVQKIITEAFSNINVQIFNSLLLHQECCTFRNGEYVKAGLVEIEQWCGRTTNEVIQQKSKIGYDELTTKLYAHVPFSTDEIDHCFNEKDFADVKPSGQLLENPAFHFLLE</sequence>
<accession>A0ACB9JSK5</accession>
<dbReference type="Proteomes" id="UP001056120">
    <property type="component" value="Linkage Group LG03"/>
</dbReference>
<comment type="caution">
    <text evidence="1">The sequence shown here is derived from an EMBL/GenBank/DDBJ whole genome shotgun (WGS) entry which is preliminary data.</text>
</comment>